<reference evidence="2" key="1">
    <citation type="journal article" date="2014" name="Int. J. Syst. Evol. Microbiol.">
        <title>Complete genome sequence of Corynebacterium casei LMG S-19264T (=DSM 44701T), isolated from a smear-ripened cheese.</title>
        <authorList>
            <consortium name="US DOE Joint Genome Institute (JGI-PGF)"/>
            <person name="Walter F."/>
            <person name="Albersmeier A."/>
            <person name="Kalinowski J."/>
            <person name="Ruckert C."/>
        </authorList>
    </citation>
    <scope>NUCLEOTIDE SEQUENCE</scope>
    <source>
        <strain evidence="2">CGMCC 1.15178</strain>
    </source>
</reference>
<feature type="domain" description="Aminoglycoside phosphotransferase" evidence="1">
    <location>
        <begin position="29"/>
        <end position="261"/>
    </location>
</feature>
<dbReference type="InterPro" id="IPR051678">
    <property type="entry name" value="AGP_Transferase"/>
</dbReference>
<organism evidence="2 3">
    <name type="scientific">Paenibacillus nasutitermitis</name>
    <dbReference type="NCBI Taxonomy" id="1652958"/>
    <lineage>
        <taxon>Bacteria</taxon>
        <taxon>Bacillati</taxon>
        <taxon>Bacillota</taxon>
        <taxon>Bacilli</taxon>
        <taxon>Bacillales</taxon>
        <taxon>Paenibacillaceae</taxon>
        <taxon>Paenibacillus</taxon>
    </lineage>
</organism>
<dbReference type="RefSeq" id="WP_188992387.1">
    <property type="nucleotide sequence ID" value="NZ_BMHP01000002.1"/>
</dbReference>
<dbReference type="InterPro" id="IPR011009">
    <property type="entry name" value="Kinase-like_dom_sf"/>
</dbReference>
<comment type="caution">
    <text evidence="2">The sequence shown here is derived from an EMBL/GenBank/DDBJ whole genome shotgun (WGS) entry which is preliminary data.</text>
</comment>
<evidence type="ECO:0000313" key="2">
    <source>
        <dbReference type="EMBL" id="GGD67019.1"/>
    </source>
</evidence>
<evidence type="ECO:0000259" key="1">
    <source>
        <dbReference type="Pfam" id="PF01636"/>
    </source>
</evidence>
<protein>
    <recommendedName>
        <fullName evidence="1">Aminoglycoside phosphotransferase domain-containing protein</fullName>
    </recommendedName>
</protein>
<name>A0A916YYG2_9BACL</name>
<dbReference type="InterPro" id="IPR002575">
    <property type="entry name" value="Aminoglycoside_PTrfase"/>
</dbReference>
<dbReference type="Gene3D" id="3.90.1200.10">
    <property type="match status" value="1"/>
</dbReference>
<gene>
    <name evidence="2" type="ORF">GCM10010911_26010</name>
</gene>
<dbReference type="PANTHER" id="PTHR21310">
    <property type="entry name" value="AMINOGLYCOSIDE PHOSPHOTRANSFERASE-RELATED-RELATED"/>
    <property type="match status" value="1"/>
</dbReference>
<keyword evidence="3" id="KW-1185">Reference proteome</keyword>
<reference evidence="2" key="2">
    <citation type="submission" date="2020-09" db="EMBL/GenBank/DDBJ databases">
        <authorList>
            <person name="Sun Q."/>
            <person name="Zhou Y."/>
        </authorList>
    </citation>
    <scope>NUCLEOTIDE SEQUENCE</scope>
    <source>
        <strain evidence="2">CGMCC 1.15178</strain>
    </source>
</reference>
<dbReference type="Pfam" id="PF01636">
    <property type="entry name" value="APH"/>
    <property type="match status" value="1"/>
</dbReference>
<dbReference type="SUPFAM" id="SSF56112">
    <property type="entry name" value="Protein kinase-like (PK-like)"/>
    <property type="match status" value="1"/>
</dbReference>
<dbReference type="AlphaFoldDB" id="A0A916YYG2"/>
<sequence>MSTIKADMDGQAAAVFLEEYWGEPASELIAIEQGQVNRAYFFRMKEQEYVVRFNNQGSGFEKERYLSEKYGSERFPIPAIIGTGPVNGLYYAISKRAPGKTLIHYGGDQLSFLQSVLMELFAGLNQLDVTGTKGCGWILPSGEGSHTSWQEHLESSFDEEQPGFWQGWHGLFEGSFLDRDLFDSLYGRMLKLAAYSQGQRYLVHGDFHMGNLIAEGERITGVIDWEMAMYGDCLFDLATFHLWSPHVQLPELYYRHLQSQGRKMPYFEERLLSCLLCKGLDALRFYARTDDEPAYIHVRDDLLGRIAGSPAG</sequence>
<accession>A0A916YYG2</accession>
<dbReference type="Proteomes" id="UP000612456">
    <property type="component" value="Unassembled WGS sequence"/>
</dbReference>
<dbReference type="Gene3D" id="3.30.200.150">
    <property type="match status" value="1"/>
</dbReference>
<evidence type="ECO:0000313" key="3">
    <source>
        <dbReference type="Proteomes" id="UP000612456"/>
    </source>
</evidence>
<proteinExistence type="predicted"/>
<dbReference type="EMBL" id="BMHP01000002">
    <property type="protein sequence ID" value="GGD67019.1"/>
    <property type="molecule type" value="Genomic_DNA"/>
</dbReference>